<feature type="region of interest" description="Disordered" evidence="2">
    <location>
        <begin position="218"/>
        <end position="250"/>
    </location>
</feature>
<evidence type="ECO:0000256" key="2">
    <source>
        <dbReference type="SAM" id="MobiDB-lite"/>
    </source>
</evidence>
<dbReference type="InterPro" id="IPR036324">
    <property type="entry name" value="Mn/Fe_SOD_N_sf"/>
</dbReference>
<dbReference type="Gene3D" id="3.55.40.20">
    <property type="entry name" value="Iron/manganese superoxide dismutase, C-terminal domain"/>
    <property type="match status" value="1"/>
</dbReference>
<organism evidence="4 5">
    <name type="scientific">Acaromyces ingoldii</name>
    <dbReference type="NCBI Taxonomy" id="215250"/>
    <lineage>
        <taxon>Eukaryota</taxon>
        <taxon>Fungi</taxon>
        <taxon>Dikarya</taxon>
        <taxon>Basidiomycota</taxon>
        <taxon>Ustilaginomycotina</taxon>
        <taxon>Exobasidiomycetes</taxon>
        <taxon>Exobasidiales</taxon>
        <taxon>Cryptobasidiaceae</taxon>
        <taxon>Acaromyces</taxon>
    </lineage>
</organism>
<evidence type="ECO:0000313" key="4">
    <source>
        <dbReference type="EMBL" id="PWN88696.1"/>
    </source>
</evidence>
<dbReference type="Proteomes" id="UP000245768">
    <property type="component" value="Unassembled WGS sequence"/>
</dbReference>
<dbReference type="Pfam" id="PF02777">
    <property type="entry name" value="Sod_Fe_C"/>
    <property type="match status" value="1"/>
</dbReference>
<dbReference type="RefSeq" id="XP_025375894.1">
    <property type="nucleotide sequence ID" value="XM_025519344.1"/>
</dbReference>
<evidence type="ECO:0000313" key="5">
    <source>
        <dbReference type="Proteomes" id="UP000245768"/>
    </source>
</evidence>
<dbReference type="GO" id="GO:0004784">
    <property type="term" value="F:superoxide dismutase activity"/>
    <property type="evidence" value="ECO:0007669"/>
    <property type="project" value="InterPro"/>
</dbReference>
<feature type="domain" description="Manganese/iron superoxide dismutase C-terminal" evidence="3">
    <location>
        <begin position="144"/>
        <end position="201"/>
    </location>
</feature>
<dbReference type="InterPro" id="IPR019832">
    <property type="entry name" value="Mn/Fe_SOD_C"/>
</dbReference>
<evidence type="ECO:0000259" key="3">
    <source>
        <dbReference type="Pfam" id="PF02777"/>
    </source>
</evidence>
<name>A0A316YHZ8_9BASI</name>
<dbReference type="PANTHER" id="PTHR43595">
    <property type="entry name" value="37S RIBOSOMAL PROTEIN S26, MITOCHONDRIAL"/>
    <property type="match status" value="1"/>
</dbReference>
<dbReference type="GO" id="GO:0005737">
    <property type="term" value="C:cytoplasm"/>
    <property type="evidence" value="ECO:0007669"/>
    <property type="project" value="TreeGrafter"/>
</dbReference>
<dbReference type="EMBL" id="KZ819638">
    <property type="protein sequence ID" value="PWN88696.1"/>
    <property type="molecule type" value="Genomic_DNA"/>
</dbReference>
<reference evidence="4 5" key="1">
    <citation type="journal article" date="2018" name="Mol. Biol. Evol.">
        <title>Broad Genomic Sampling Reveals a Smut Pathogenic Ancestry of the Fungal Clade Ustilaginomycotina.</title>
        <authorList>
            <person name="Kijpornyongpan T."/>
            <person name="Mondo S.J."/>
            <person name="Barry K."/>
            <person name="Sandor L."/>
            <person name="Lee J."/>
            <person name="Lipzen A."/>
            <person name="Pangilinan J."/>
            <person name="LaButti K."/>
            <person name="Hainaut M."/>
            <person name="Henrissat B."/>
            <person name="Grigoriev I.V."/>
            <person name="Spatafora J.W."/>
            <person name="Aime M.C."/>
        </authorList>
    </citation>
    <scope>NUCLEOTIDE SEQUENCE [LARGE SCALE GENOMIC DNA]</scope>
    <source>
        <strain evidence="4 5">MCA 4198</strain>
    </source>
</reference>
<dbReference type="GeneID" id="37041260"/>
<comment type="function">
    <text evidence="1">Component of the mitochondrial ribosome (mitoribosome), a dedicated translation machinery responsible for the synthesis of mitochondrial genome-encoded proteins, including at least some of the essential transmembrane subunits of the mitochondrial respiratory chain. The mitoribosomes are attached to the mitochondrial inner membrane and translation products are cotranslationally integrated into the membrane.</text>
</comment>
<dbReference type="InParanoid" id="A0A316YHZ8"/>
<dbReference type="AlphaFoldDB" id="A0A316YHZ8"/>
<proteinExistence type="predicted"/>
<sequence>MAGPSTTSCFRHALRESSWGGARRTLLAGQQRRKLHSLPPLPENLREAKACEPLFSGQTLRLLWNSWHSGLLAKLNDEVRGTQWENASVAETVIGTARDPQKIQAFNYASLALNHSFFLSNLKPKQLSPGVSHWEDEAPPKPPRELAADLDAYFESVPSFKLAFSSMAYGMSGSGYVWLVRDKAGQLGIVPTYGAGTILIQNRMQRNAARSDWILPSVDEQGPSAQSSPSSSSPSSAPPSSSSSTSSVGGFRQFSTSHAPSSDIFNESYSRAMRPTEGDASRGEELYPLLCVSVHERDWLPDYGMWGKEEYLMRFWECVDWARVYRLWKSYKDDLS</sequence>
<dbReference type="SUPFAM" id="SSF46609">
    <property type="entry name" value="Fe,Mn superoxide dismutase (SOD), N-terminal domain"/>
    <property type="match status" value="1"/>
</dbReference>
<evidence type="ECO:0000256" key="1">
    <source>
        <dbReference type="ARBA" id="ARBA00037226"/>
    </source>
</evidence>
<feature type="compositionally biased region" description="Low complexity" evidence="2">
    <location>
        <begin position="223"/>
        <end position="247"/>
    </location>
</feature>
<dbReference type="GO" id="GO:0046872">
    <property type="term" value="F:metal ion binding"/>
    <property type="evidence" value="ECO:0007669"/>
    <property type="project" value="InterPro"/>
</dbReference>
<keyword evidence="5" id="KW-1185">Reference proteome</keyword>
<dbReference type="InterPro" id="IPR036314">
    <property type="entry name" value="SOD_C_sf"/>
</dbReference>
<gene>
    <name evidence="4" type="ORF">FA10DRAFT_244374</name>
</gene>
<accession>A0A316YHZ8</accession>
<protein>
    <submittedName>
        <fullName evidence="4">Manganese and iron superoxide dismutase</fullName>
    </submittedName>
</protein>
<dbReference type="OrthoDB" id="275227at2759"/>
<dbReference type="STRING" id="215250.A0A316YHZ8"/>
<dbReference type="PANTHER" id="PTHR43595:SF2">
    <property type="entry name" value="SMALL RIBOSOMAL SUBUNIT PROTEIN MS42"/>
    <property type="match status" value="1"/>
</dbReference>
<dbReference type="SUPFAM" id="SSF54719">
    <property type="entry name" value="Fe,Mn superoxide dismutase (SOD), C-terminal domain"/>
    <property type="match status" value="1"/>
</dbReference>